<dbReference type="OrthoDB" id="8966445at2"/>
<name>A0A1H7A1H1_9BURK</name>
<evidence type="ECO:0000313" key="2">
    <source>
        <dbReference type="Proteomes" id="UP000198866"/>
    </source>
</evidence>
<gene>
    <name evidence="1" type="ORF">SAMN05192539_1013156</name>
</gene>
<accession>A0A1H7A1H1</accession>
<dbReference type="STRING" id="667676.SAMN05192539_1013156"/>
<dbReference type="AlphaFoldDB" id="A0A1H7A1H1"/>
<organism evidence="1 2">
    <name type="scientific">Paraburkholderia diazotrophica</name>
    <dbReference type="NCBI Taxonomy" id="667676"/>
    <lineage>
        <taxon>Bacteria</taxon>
        <taxon>Pseudomonadati</taxon>
        <taxon>Pseudomonadota</taxon>
        <taxon>Betaproteobacteria</taxon>
        <taxon>Burkholderiales</taxon>
        <taxon>Burkholderiaceae</taxon>
        <taxon>Paraburkholderia</taxon>
    </lineage>
</organism>
<keyword evidence="2" id="KW-1185">Reference proteome</keyword>
<evidence type="ECO:0000313" key="1">
    <source>
        <dbReference type="EMBL" id="SEJ58736.1"/>
    </source>
</evidence>
<sequence>MSALMIKDLPVAEELDSEALKSVRGGYLANPLFPSLSFMFDNSKTLNAPQFVQQQMNITNVGANSNSTTQIIPMMTAGNSIVMN</sequence>
<dbReference type="RefSeq" id="WP_090867581.1">
    <property type="nucleotide sequence ID" value="NZ_FNYE01000013.1"/>
</dbReference>
<protein>
    <submittedName>
        <fullName evidence="1">Uncharacterized protein</fullName>
    </submittedName>
</protein>
<proteinExistence type="predicted"/>
<dbReference type="Proteomes" id="UP000198866">
    <property type="component" value="Unassembled WGS sequence"/>
</dbReference>
<dbReference type="EMBL" id="FNYE01000013">
    <property type="protein sequence ID" value="SEJ58736.1"/>
    <property type="molecule type" value="Genomic_DNA"/>
</dbReference>
<reference evidence="2" key="1">
    <citation type="submission" date="2016-10" db="EMBL/GenBank/DDBJ databases">
        <authorList>
            <person name="Varghese N."/>
            <person name="Submissions S."/>
        </authorList>
    </citation>
    <scope>NUCLEOTIDE SEQUENCE [LARGE SCALE GENOMIC DNA]</scope>
    <source>
        <strain evidence="2">LMG 26031</strain>
    </source>
</reference>